<evidence type="ECO:0000313" key="3">
    <source>
        <dbReference type="EMBL" id="POM82935.1"/>
    </source>
</evidence>
<dbReference type="Proteomes" id="UP000236928">
    <property type="component" value="Unassembled WGS sequence"/>
</dbReference>
<keyword evidence="2" id="KW-0732">Signal</keyword>
<dbReference type="OrthoDB" id="340958at2759"/>
<protein>
    <recommendedName>
        <fullName evidence="5">Integral membrane protein</fullName>
    </recommendedName>
</protein>
<evidence type="ECO:0000256" key="1">
    <source>
        <dbReference type="SAM" id="Coils"/>
    </source>
</evidence>
<feature type="signal peptide" evidence="2">
    <location>
        <begin position="1"/>
        <end position="28"/>
    </location>
</feature>
<dbReference type="EMBL" id="JIBK01000008">
    <property type="protein sequence ID" value="POM82935.1"/>
    <property type="molecule type" value="Genomic_DNA"/>
</dbReference>
<organism evidence="3 4">
    <name type="scientific">Cryptosporidium meleagridis</name>
    <dbReference type="NCBI Taxonomy" id="93969"/>
    <lineage>
        <taxon>Eukaryota</taxon>
        <taxon>Sar</taxon>
        <taxon>Alveolata</taxon>
        <taxon>Apicomplexa</taxon>
        <taxon>Conoidasida</taxon>
        <taxon>Coccidia</taxon>
        <taxon>Eucoccidiorida</taxon>
        <taxon>Eimeriorina</taxon>
        <taxon>Cryptosporidiidae</taxon>
        <taxon>Cryptosporidium</taxon>
    </lineage>
</organism>
<feature type="coiled-coil region" evidence="1">
    <location>
        <begin position="288"/>
        <end position="322"/>
    </location>
</feature>
<comment type="caution">
    <text evidence="3">The sequence shown here is derived from an EMBL/GenBank/DDBJ whole genome shotgun (WGS) entry which is preliminary data.</text>
</comment>
<accession>A0A2P4YYQ0</accession>
<dbReference type="AlphaFoldDB" id="A0A2P4YYQ0"/>
<feature type="chain" id="PRO_5015140013" description="Integral membrane protein" evidence="2">
    <location>
        <begin position="29"/>
        <end position="610"/>
    </location>
</feature>
<proteinExistence type="predicted"/>
<evidence type="ECO:0000313" key="4">
    <source>
        <dbReference type="Proteomes" id="UP000236928"/>
    </source>
</evidence>
<reference evidence="3 4" key="1">
    <citation type="submission" date="2014-04" db="EMBL/GenBank/DDBJ databases">
        <title>Comparative Genomics of Cryptosporidium Species.</title>
        <authorList>
            <person name="Silva J.C."/>
            <person name="Su Q."/>
            <person name="Chalmers R."/>
            <person name="Chibucos M.C."/>
            <person name="Elwin K."/>
            <person name="Godinez A."/>
            <person name="Guo F."/>
            <person name="Huynh K."/>
            <person name="Orvis J."/>
            <person name="Ott S."/>
            <person name="Sadzewicz L."/>
            <person name="Sengamalay N."/>
            <person name="Shetty A."/>
            <person name="Sun M."/>
            <person name="Tallon L."/>
            <person name="Xiao L."/>
            <person name="Zhang H."/>
            <person name="Fraser C.M."/>
            <person name="Zhu G."/>
            <person name="Kissinger J."/>
            <person name="Widmer G."/>
        </authorList>
    </citation>
    <scope>NUCLEOTIDE SEQUENCE [LARGE SCALE GENOMIC DNA]</scope>
    <source>
        <strain evidence="3 4">UKMEL1</strain>
    </source>
</reference>
<dbReference type="VEuPathDB" id="CryptoDB:CmeUKMEL1_04880"/>
<name>A0A2P4YYQ0_9CRYT</name>
<evidence type="ECO:0000256" key="2">
    <source>
        <dbReference type="SAM" id="SignalP"/>
    </source>
</evidence>
<evidence type="ECO:0008006" key="5">
    <source>
        <dbReference type="Google" id="ProtNLM"/>
    </source>
</evidence>
<keyword evidence="1" id="KW-0175">Coiled coil</keyword>
<keyword evidence="4" id="KW-1185">Reference proteome</keyword>
<gene>
    <name evidence="3" type="ORF">CmeUKMEL1_04880</name>
</gene>
<sequence>MRFKVFKFFILALLFNVLSGVLLKNVTADNTFNVISEKSLISDKDSHDYKKIAVSLTEIVSKGGEKSGQELSPIESSIFNFIVIIENEKIEEFVGDLLGDREKMLFFCKNEVIDYIIKSEVNGIAFLKHNCIELKPESYEFRQQQQSSSRRLMQRSEVKSKSEFLFDVEQEDVNKASENCEIPLQKPDETNLKELEELDDTEEKKSSCFGRKKSKFKELESEIQNNLGDLFESSDSFEFEGFNITEIVQSKDENISFKIEINDKDSIINEILQALKDESESNVVYDSIEERNLSNSELKEALRETEREINNKKVEMRGLKEVSDSEMVSLHSRSKSLRSTRGENQIDLKIKNEISGISLYNISEILTYRFIQTNNKELKSYFTPTKIKLLYLAIYEYLVVFSTLEDNLEKVVKIINGKNGIFKLHSFFGNYINFASMKYVFEQYFAKFDYIQERRLYYKSDFTRFIINLIINKSDPKPTSPIFNLKLEIATMIIFYSEDDLQMQKIVIRDEINNTKKQMFYRDNVFFNFLLVNHFSFGKNDKVLEKTNEFIVRNRHNNPLDRPEQCFIQVKRLLLGENNFHKFQNNEEILKVICLQTYGLLGLYSTFDKL</sequence>